<name>A0AAD3P7U7_NEPGR</name>
<organism evidence="1 2">
    <name type="scientific">Nepenthes gracilis</name>
    <name type="common">Slender pitcher plant</name>
    <dbReference type="NCBI Taxonomy" id="150966"/>
    <lineage>
        <taxon>Eukaryota</taxon>
        <taxon>Viridiplantae</taxon>
        <taxon>Streptophyta</taxon>
        <taxon>Embryophyta</taxon>
        <taxon>Tracheophyta</taxon>
        <taxon>Spermatophyta</taxon>
        <taxon>Magnoliopsida</taxon>
        <taxon>eudicotyledons</taxon>
        <taxon>Gunneridae</taxon>
        <taxon>Pentapetalae</taxon>
        <taxon>Caryophyllales</taxon>
        <taxon>Nepenthaceae</taxon>
        <taxon>Nepenthes</taxon>
    </lineage>
</organism>
<gene>
    <name evidence="1" type="ORF">Nepgr_002419</name>
</gene>
<sequence length="87" mass="10381">MVCLICWRIGEDYEAQKSELVCGAQRAEFNTSSPAFEHIREDLQTDVYKSGVENALDRFYWESLCYLSLRNPWVLYSMMHLVWRFPH</sequence>
<accession>A0AAD3P7U7</accession>
<protein>
    <submittedName>
        <fullName evidence="1">Uncharacterized protein</fullName>
    </submittedName>
</protein>
<evidence type="ECO:0000313" key="1">
    <source>
        <dbReference type="EMBL" id="GMH00580.1"/>
    </source>
</evidence>
<comment type="caution">
    <text evidence="1">The sequence shown here is derived from an EMBL/GenBank/DDBJ whole genome shotgun (WGS) entry which is preliminary data.</text>
</comment>
<evidence type="ECO:0000313" key="2">
    <source>
        <dbReference type="Proteomes" id="UP001279734"/>
    </source>
</evidence>
<keyword evidence="2" id="KW-1185">Reference proteome</keyword>
<dbReference type="Proteomes" id="UP001279734">
    <property type="component" value="Unassembled WGS sequence"/>
</dbReference>
<dbReference type="EMBL" id="BSYO01000002">
    <property type="protein sequence ID" value="GMH00580.1"/>
    <property type="molecule type" value="Genomic_DNA"/>
</dbReference>
<reference evidence="1" key="1">
    <citation type="submission" date="2023-05" db="EMBL/GenBank/DDBJ databases">
        <title>Nepenthes gracilis genome sequencing.</title>
        <authorList>
            <person name="Fukushima K."/>
        </authorList>
    </citation>
    <scope>NUCLEOTIDE SEQUENCE</scope>
    <source>
        <strain evidence="1">SING2019-196</strain>
    </source>
</reference>
<dbReference type="AlphaFoldDB" id="A0AAD3P7U7"/>
<proteinExistence type="predicted"/>